<dbReference type="Pfam" id="PF02868">
    <property type="entry name" value="Peptidase_M4_C"/>
    <property type="match status" value="1"/>
</dbReference>
<dbReference type="InterPro" id="IPR027268">
    <property type="entry name" value="Peptidase_M4/M1_CTD_sf"/>
</dbReference>
<dbReference type="PRINTS" id="PR00730">
    <property type="entry name" value="THERMOLYSIN"/>
</dbReference>
<dbReference type="GO" id="GO:0046872">
    <property type="term" value="F:metal ion binding"/>
    <property type="evidence" value="ECO:0007669"/>
    <property type="project" value="UniProtKB-UniRule"/>
</dbReference>
<feature type="domain" description="Peptidase M4 C-terminal" evidence="11">
    <location>
        <begin position="179"/>
        <end position="347"/>
    </location>
</feature>
<evidence type="ECO:0000259" key="11">
    <source>
        <dbReference type="Pfam" id="PF02868"/>
    </source>
</evidence>
<evidence type="ECO:0000256" key="2">
    <source>
        <dbReference type="ARBA" id="ARBA00022670"/>
    </source>
</evidence>
<evidence type="ECO:0000256" key="4">
    <source>
        <dbReference type="ARBA" id="ARBA00022801"/>
    </source>
</evidence>
<evidence type="ECO:0000256" key="1">
    <source>
        <dbReference type="ARBA" id="ARBA00009388"/>
    </source>
</evidence>
<evidence type="ECO:0000259" key="10">
    <source>
        <dbReference type="Pfam" id="PF01447"/>
    </source>
</evidence>
<dbReference type="GO" id="GO:0004222">
    <property type="term" value="F:metalloendopeptidase activity"/>
    <property type="evidence" value="ECO:0007669"/>
    <property type="project" value="UniProtKB-UniRule"/>
</dbReference>
<feature type="active site" evidence="7">
    <location>
        <position position="169"/>
    </location>
</feature>
<dbReference type="Proteomes" id="UP000244978">
    <property type="component" value="Unassembled WGS sequence"/>
</dbReference>
<dbReference type="GO" id="GO:0005576">
    <property type="term" value="C:extracellular region"/>
    <property type="evidence" value="ECO:0007669"/>
    <property type="project" value="UniProtKB-SubCell"/>
</dbReference>
<dbReference type="KEGG" id="salc:C2138_04405"/>
<dbReference type="CDD" id="cd09597">
    <property type="entry name" value="M4_TLP"/>
    <property type="match status" value="1"/>
</dbReference>
<keyword evidence="3" id="KW-0479">Metal-binding</keyword>
<dbReference type="GO" id="GO:0006508">
    <property type="term" value="P:proteolysis"/>
    <property type="evidence" value="ECO:0007669"/>
    <property type="project" value="UniProtKB-KW"/>
</dbReference>
<keyword evidence="13" id="KW-1185">Reference proteome</keyword>
<comment type="caution">
    <text evidence="12">The sequence shown here is derived from an EMBL/GenBank/DDBJ whole genome shotgun (WGS) entry which is preliminary data.</text>
</comment>
<comment type="cofactor">
    <cofactor evidence="8">
        <name>Zn(2+)</name>
        <dbReference type="ChEBI" id="CHEBI:29105"/>
    </cofactor>
</comment>
<organism evidence="12 13">
    <name type="scientific">Homoserinimonas hongtaonis</name>
    <dbReference type="NCBI Taxonomy" id="2079791"/>
    <lineage>
        <taxon>Bacteria</taxon>
        <taxon>Bacillati</taxon>
        <taxon>Actinomycetota</taxon>
        <taxon>Actinomycetes</taxon>
        <taxon>Micrococcales</taxon>
        <taxon>Microbacteriaceae</taxon>
        <taxon>Homoserinimonas</taxon>
    </lineage>
</organism>
<evidence type="ECO:0000313" key="13">
    <source>
        <dbReference type="Proteomes" id="UP000244978"/>
    </source>
</evidence>
<dbReference type="Gene3D" id="1.10.390.10">
    <property type="entry name" value="Neutral Protease Domain 2"/>
    <property type="match status" value="1"/>
</dbReference>
<reference evidence="13" key="1">
    <citation type="submission" date="2018-04" db="EMBL/GenBank/DDBJ databases">
        <authorList>
            <person name="Liu S."/>
            <person name="Wang Z."/>
            <person name="Li J."/>
        </authorList>
    </citation>
    <scope>NUCLEOTIDE SEQUENCE [LARGE SCALE GENOMIC DNA]</scope>
    <source>
        <strain evidence="13">S1194</strain>
    </source>
</reference>
<dbReference type="AlphaFoldDB" id="A0A2U1SXN4"/>
<evidence type="ECO:0000256" key="8">
    <source>
        <dbReference type="RuleBase" id="RU366073"/>
    </source>
</evidence>
<comment type="subcellular location">
    <subcellularLocation>
        <location evidence="8">Secreted</location>
    </subcellularLocation>
</comment>
<proteinExistence type="inferred from homology"/>
<feature type="domain" description="Peptidase M4" evidence="10">
    <location>
        <begin position="67"/>
        <end position="176"/>
    </location>
</feature>
<name>A0A2U1SXN4_9MICO</name>
<protein>
    <recommendedName>
        <fullName evidence="8">Neutral metalloproteinase</fullName>
        <ecNumber evidence="8">3.4.24.-</ecNumber>
    </recommendedName>
</protein>
<dbReference type="OrthoDB" id="291295at2"/>
<dbReference type="EMBL" id="QEEX01000002">
    <property type="protein sequence ID" value="PWB96395.1"/>
    <property type="molecule type" value="Genomic_DNA"/>
</dbReference>
<gene>
    <name evidence="12" type="ORF">DF220_13115</name>
</gene>
<dbReference type="InterPro" id="IPR052759">
    <property type="entry name" value="Metalloprotease_M4"/>
</dbReference>
<evidence type="ECO:0000256" key="7">
    <source>
        <dbReference type="PIRSR" id="PIRSR623612-1"/>
    </source>
</evidence>
<accession>A0A2U1SXN4</accession>
<keyword evidence="8" id="KW-0964">Secreted</keyword>
<feature type="active site" description="Proton donor" evidence="7">
    <location>
        <position position="270"/>
    </location>
</feature>
<dbReference type="InterPro" id="IPR023612">
    <property type="entry name" value="Peptidase_M4"/>
</dbReference>
<dbReference type="SUPFAM" id="SSF55486">
    <property type="entry name" value="Metalloproteases ('zincins'), catalytic domain"/>
    <property type="match status" value="1"/>
</dbReference>
<keyword evidence="5 8" id="KW-0862">Zinc</keyword>
<dbReference type="EC" id="3.4.24.-" evidence="8"/>
<evidence type="ECO:0000256" key="5">
    <source>
        <dbReference type="ARBA" id="ARBA00022833"/>
    </source>
</evidence>
<evidence type="ECO:0000256" key="6">
    <source>
        <dbReference type="ARBA" id="ARBA00023049"/>
    </source>
</evidence>
<evidence type="ECO:0000313" key="12">
    <source>
        <dbReference type="EMBL" id="PWB96395.1"/>
    </source>
</evidence>
<dbReference type="InterPro" id="IPR013856">
    <property type="entry name" value="Peptidase_M4_domain"/>
</dbReference>
<sequence length="348" mass="36786">MFVVPPYLLAHLASAEDPRFEAAATAARHALETDPGIRQGRLSQHPSAVAPELEHPTAATQSEPYRRIFDAKNSTELPGVLVRSDGGDTAPGDIAVTEAWDGLGATHTLLLSAVGWASVDGNNARLDATVHYGNRYDNAFWDGSRMVFGDGDGEVFGRFTASLSVIGHELAHGVIETTAGLAYQGQSGALAESIADAIGAMVEQHTLRHTADEASWIIGAELFTDLVQGEGLRNMLNPGTAYDDDVIGKDPQPAHMTDFVVTDADNGGVHLNSGIPNRAFALLSRDLGGFSWERAGVIWFDALTSGLPKTATFTRFATSTVTAAAARFGSGSREQVAVESAWQSVGVL</sequence>
<keyword evidence="6 8" id="KW-0482">Metalloprotease</keyword>
<evidence type="ECO:0000256" key="9">
    <source>
        <dbReference type="SAM" id="MobiDB-lite"/>
    </source>
</evidence>
<feature type="region of interest" description="Disordered" evidence="9">
    <location>
        <begin position="33"/>
        <end position="62"/>
    </location>
</feature>
<keyword evidence="4 8" id="KW-0378">Hydrolase</keyword>
<comment type="similarity">
    <text evidence="1 8">Belongs to the peptidase M4 family.</text>
</comment>
<dbReference type="Gene3D" id="3.10.170.10">
    <property type="match status" value="1"/>
</dbReference>
<dbReference type="PANTHER" id="PTHR43579:SF1">
    <property type="entry name" value="NEUTRAL METALLOPROTEINASE"/>
    <property type="match status" value="1"/>
</dbReference>
<dbReference type="InterPro" id="IPR001570">
    <property type="entry name" value="Peptidase_M4_C_domain"/>
</dbReference>
<keyword evidence="2 8" id="KW-0645">Protease</keyword>
<evidence type="ECO:0000256" key="3">
    <source>
        <dbReference type="ARBA" id="ARBA00022723"/>
    </source>
</evidence>
<dbReference type="PANTHER" id="PTHR43579">
    <property type="match status" value="1"/>
</dbReference>
<comment type="function">
    <text evidence="8">Extracellular zinc metalloprotease.</text>
</comment>
<dbReference type="Pfam" id="PF01447">
    <property type="entry name" value="Peptidase_M4"/>
    <property type="match status" value="1"/>
</dbReference>